<reference evidence="1" key="1">
    <citation type="submission" date="2023-10" db="EMBL/GenBank/DDBJ databases">
        <title>Genome assembly of Pristionchus species.</title>
        <authorList>
            <person name="Yoshida K."/>
            <person name="Sommer R.J."/>
        </authorList>
    </citation>
    <scope>NUCLEOTIDE SEQUENCE</scope>
    <source>
        <strain evidence="1">RS5133</strain>
    </source>
</reference>
<proteinExistence type="predicted"/>
<dbReference type="EMBL" id="BTSY01000007">
    <property type="protein sequence ID" value="GMT35518.1"/>
    <property type="molecule type" value="Genomic_DNA"/>
</dbReference>
<protein>
    <submittedName>
        <fullName evidence="1">Uncharacterized protein</fullName>
    </submittedName>
</protein>
<dbReference type="AlphaFoldDB" id="A0AAV5WZ55"/>
<feature type="non-terminal residue" evidence="1">
    <location>
        <position position="75"/>
    </location>
</feature>
<gene>
    <name evidence="1" type="ORF">PFISCL1PPCAC_26815</name>
</gene>
<organism evidence="1 2">
    <name type="scientific">Pristionchus fissidentatus</name>
    <dbReference type="NCBI Taxonomy" id="1538716"/>
    <lineage>
        <taxon>Eukaryota</taxon>
        <taxon>Metazoa</taxon>
        <taxon>Ecdysozoa</taxon>
        <taxon>Nematoda</taxon>
        <taxon>Chromadorea</taxon>
        <taxon>Rhabditida</taxon>
        <taxon>Rhabditina</taxon>
        <taxon>Diplogasteromorpha</taxon>
        <taxon>Diplogasteroidea</taxon>
        <taxon>Neodiplogasteridae</taxon>
        <taxon>Pristionchus</taxon>
    </lineage>
</organism>
<feature type="non-terminal residue" evidence="1">
    <location>
        <position position="1"/>
    </location>
</feature>
<dbReference type="Proteomes" id="UP001432322">
    <property type="component" value="Unassembled WGS sequence"/>
</dbReference>
<keyword evidence="2" id="KW-1185">Reference proteome</keyword>
<comment type="caution">
    <text evidence="1">The sequence shown here is derived from an EMBL/GenBank/DDBJ whole genome shotgun (WGS) entry which is preliminary data.</text>
</comment>
<evidence type="ECO:0000313" key="1">
    <source>
        <dbReference type="EMBL" id="GMT35518.1"/>
    </source>
</evidence>
<sequence length="75" mass="8922">FMIRFAETVRQPSILYHGFDCILSHNQLSDELQSALSNYRDLHFEQLELLSDKLLKMLVYRLRLRCTGSWTVTLF</sequence>
<accession>A0AAV5WZ55</accession>
<name>A0AAV5WZ55_9BILA</name>
<evidence type="ECO:0000313" key="2">
    <source>
        <dbReference type="Proteomes" id="UP001432322"/>
    </source>
</evidence>